<feature type="region of interest" description="Disordered" evidence="1">
    <location>
        <begin position="208"/>
        <end position="229"/>
    </location>
</feature>
<evidence type="ECO:0000313" key="2">
    <source>
        <dbReference type="EnsemblMetazoa" id="Aqu2.1.30807_001"/>
    </source>
</evidence>
<reference evidence="2" key="1">
    <citation type="submission" date="2017-05" db="UniProtKB">
        <authorList>
            <consortium name="EnsemblMetazoa"/>
        </authorList>
    </citation>
    <scope>IDENTIFICATION</scope>
</reference>
<evidence type="ECO:0000256" key="1">
    <source>
        <dbReference type="SAM" id="MobiDB-lite"/>
    </source>
</evidence>
<name>A0A1X7UTV7_AMPQE</name>
<dbReference type="EnsemblMetazoa" id="Aqu2.1.30807_001">
    <property type="protein sequence ID" value="Aqu2.1.30807_001"/>
    <property type="gene ID" value="Aqu2.1.30807"/>
</dbReference>
<protein>
    <submittedName>
        <fullName evidence="2">Uncharacterized protein</fullName>
    </submittedName>
</protein>
<dbReference type="InParanoid" id="A0A1X7UTV7"/>
<proteinExistence type="predicted"/>
<accession>A0A1X7UTV7</accession>
<sequence length="271" mass="29519">NVGGVVACTAGIIPYKLQHRTLGNIILHDFAGHSEYYSSHSAVIENLLQGSGGVFLIVVNILEKEAVKQLHQWLTVVRNEAQKALKPCHVIVIVSHVDEISNPVERRRRKEEIQEIIVKERCDGVFLDCRKLGGSGVDSFFNKLSSACGSIRSTSGRNLSLYCHMIPTTVNMCYNSSPWQQTPPSFYRPQQTPSLELYGNAISLNKAGGGGGGGGGGGSRKSSARRRPMGQAYNNYRYTVSHPGLSVQGLSVNDRVKHLKHLSTASNLSTS</sequence>
<dbReference type="Gene3D" id="3.40.50.300">
    <property type="entry name" value="P-loop containing nucleotide triphosphate hydrolases"/>
    <property type="match status" value="1"/>
</dbReference>
<feature type="compositionally biased region" description="Gly residues" evidence="1">
    <location>
        <begin position="208"/>
        <end position="219"/>
    </location>
</feature>
<dbReference type="SUPFAM" id="SSF52540">
    <property type="entry name" value="P-loop containing nucleoside triphosphate hydrolases"/>
    <property type="match status" value="1"/>
</dbReference>
<organism evidence="2">
    <name type="scientific">Amphimedon queenslandica</name>
    <name type="common">Sponge</name>
    <dbReference type="NCBI Taxonomy" id="400682"/>
    <lineage>
        <taxon>Eukaryota</taxon>
        <taxon>Metazoa</taxon>
        <taxon>Porifera</taxon>
        <taxon>Demospongiae</taxon>
        <taxon>Heteroscleromorpha</taxon>
        <taxon>Haplosclerida</taxon>
        <taxon>Niphatidae</taxon>
        <taxon>Amphimedon</taxon>
    </lineage>
</organism>
<dbReference type="InterPro" id="IPR027417">
    <property type="entry name" value="P-loop_NTPase"/>
</dbReference>
<dbReference type="AlphaFoldDB" id="A0A1X7UTV7"/>
<dbReference type="OrthoDB" id="100767at2759"/>